<feature type="coiled-coil region" evidence="11">
    <location>
        <begin position="135"/>
        <end position="176"/>
    </location>
</feature>
<protein>
    <recommendedName>
        <fullName evidence="3">Protein MIS12 homolog</fullName>
    </recommendedName>
</protein>
<evidence type="ECO:0000256" key="3">
    <source>
        <dbReference type="ARBA" id="ARBA00013793"/>
    </source>
</evidence>
<evidence type="ECO:0000256" key="4">
    <source>
        <dbReference type="ARBA" id="ARBA00022454"/>
    </source>
</evidence>
<dbReference type="PANTHER" id="PTHR14527">
    <property type="entry name" value="PROTEIN MIS12 HOMOLOG"/>
    <property type="match status" value="1"/>
</dbReference>
<keyword evidence="10" id="KW-0137">Centromere</keyword>
<feature type="region of interest" description="Disordered" evidence="12">
    <location>
        <begin position="1"/>
        <end position="23"/>
    </location>
</feature>
<keyword evidence="8 11" id="KW-0175">Coiled coil</keyword>
<dbReference type="RefSeq" id="XP_005110094.1">
    <property type="nucleotide sequence ID" value="XM_005110037.2"/>
</dbReference>
<dbReference type="Proteomes" id="UP000694888">
    <property type="component" value="Unplaced"/>
</dbReference>
<name>A0ABM0K6T6_APLCA</name>
<evidence type="ECO:0000256" key="11">
    <source>
        <dbReference type="SAM" id="Coils"/>
    </source>
</evidence>
<reference evidence="14" key="1">
    <citation type="submission" date="2025-08" db="UniProtKB">
        <authorList>
            <consortium name="RefSeq"/>
        </authorList>
    </citation>
    <scope>IDENTIFICATION</scope>
</reference>
<keyword evidence="6" id="KW-0498">Mitosis</keyword>
<evidence type="ECO:0000256" key="12">
    <source>
        <dbReference type="SAM" id="MobiDB-lite"/>
    </source>
</evidence>
<evidence type="ECO:0000256" key="7">
    <source>
        <dbReference type="ARBA" id="ARBA00022838"/>
    </source>
</evidence>
<comment type="similarity">
    <text evidence="2">Belongs to the mis12 family.</text>
</comment>
<gene>
    <name evidence="14" type="primary">LOC101852963</name>
</gene>
<feature type="compositionally biased region" description="Low complexity" evidence="12">
    <location>
        <begin position="8"/>
        <end position="23"/>
    </location>
</feature>
<evidence type="ECO:0000256" key="1">
    <source>
        <dbReference type="ARBA" id="ARBA00004629"/>
    </source>
</evidence>
<evidence type="ECO:0000256" key="5">
    <source>
        <dbReference type="ARBA" id="ARBA00022618"/>
    </source>
</evidence>
<sequence length="212" mass="23931">MEVRSEESAPSESQPESESEPLTSENGVLYQYETQHFGFTPITLLNGMYNSVCDLYREALKAFCRTCSEKYPDAVTEKELRSARHAVGQKIDKDVSRIFDVLEHFLLKNIFTIPDDVVLPEDRCQTEERAADNGMEEKKRELKQKIVAVKIANAQLSKHIEDSQALQTALDELSEKMSSEGKLSGMSAGDMKDYLSYYSDLLSRAVSDRKGT</sequence>
<organism evidence="13 14">
    <name type="scientific">Aplysia californica</name>
    <name type="common">California sea hare</name>
    <dbReference type="NCBI Taxonomy" id="6500"/>
    <lineage>
        <taxon>Eukaryota</taxon>
        <taxon>Metazoa</taxon>
        <taxon>Spiralia</taxon>
        <taxon>Lophotrochozoa</taxon>
        <taxon>Mollusca</taxon>
        <taxon>Gastropoda</taxon>
        <taxon>Heterobranchia</taxon>
        <taxon>Euthyneura</taxon>
        <taxon>Tectipleura</taxon>
        <taxon>Aplysiida</taxon>
        <taxon>Aplysioidea</taxon>
        <taxon>Aplysiidae</taxon>
        <taxon>Aplysia</taxon>
    </lineage>
</organism>
<keyword evidence="13" id="KW-1185">Reference proteome</keyword>
<evidence type="ECO:0000256" key="9">
    <source>
        <dbReference type="ARBA" id="ARBA00023306"/>
    </source>
</evidence>
<proteinExistence type="inferred from homology"/>
<evidence type="ECO:0000256" key="6">
    <source>
        <dbReference type="ARBA" id="ARBA00022776"/>
    </source>
</evidence>
<keyword evidence="9" id="KW-0131">Cell cycle</keyword>
<keyword evidence="7" id="KW-0995">Kinetochore</keyword>
<evidence type="ECO:0000313" key="14">
    <source>
        <dbReference type="RefSeq" id="XP_005110094.1"/>
    </source>
</evidence>
<dbReference type="InterPro" id="IPR008685">
    <property type="entry name" value="Centromere_Mis12"/>
</dbReference>
<comment type="subcellular location">
    <subcellularLocation>
        <location evidence="1">Chromosome</location>
        <location evidence="1">Centromere</location>
        <location evidence="1">Kinetochore</location>
    </subcellularLocation>
</comment>
<dbReference type="Pfam" id="PF05859">
    <property type="entry name" value="Mis12"/>
    <property type="match status" value="1"/>
</dbReference>
<evidence type="ECO:0000256" key="8">
    <source>
        <dbReference type="ARBA" id="ARBA00023054"/>
    </source>
</evidence>
<keyword evidence="5" id="KW-0132">Cell division</keyword>
<dbReference type="PANTHER" id="PTHR14527:SF2">
    <property type="entry name" value="PROTEIN MIS12 HOMOLOG"/>
    <property type="match status" value="1"/>
</dbReference>
<evidence type="ECO:0000256" key="2">
    <source>
        <dbReference type="ARBA" id="ARBA00008643"/>
    </source>
</evidence>
<evidence type="ECO:0000313" key="13">
    <source>
        <dbReference type="Proteomes" id="UP000694888"/>
    </source>
</evidence>
<evidence type="ECO:0000256" key="10">
    <source>
        <dbReference type="ARBA" id="ARBA00023328"/>
    </source>
</evidence>
<accession>A0ABM0K6T6</accession>
<keyword evidence="4" id="KW-0158">Chromosome</keyword>
<dbReference type="GeneID" id="101852963"/>